<feature type="non-terminal residue" evidence="1">
    <location>
        <position position="108"/>
    </location>
</feature>
<comment type="caution">
    <text evidence="1">The sequence shown here is derived from an EMBL/GenBank/DDBJ whole genome shotgun (WGS) entry which is preliminary data.</text>
</comment>
<dbReference type="InterPro" id="IPR022298">
    <property type="entry name" value="Conjug_transposon_TraN"/>
</dbReference>
<sequence length="108" mass="12958">LGTITLIGERHIAQYDVIYTQYPCMAASIFEVAYHDTRSYINPEVSMPKAEMVRYAWAVYGSKRKYNQVVSNDKRYESYRKQHLYHRRLLLYDYSLQNKTKISYDIEE</sequence>
<name>J9FKP6_9ZZZZ</name>
<dbReference type="AlphaFoldDB" id="J9FKP6"/>
<dbReference type="Pfam" id="PF13595">
    <property type="entry name" value="DUF4138"/>
    <property type="match status" value="1"/>
</dbReference>
<evidence type="ECO:0000313" key="1">
    <source>
        <dbReference type="EMBL" id="EJW90182.1"/>
    </source>
</evidence>
<accession>J9FKP6</accession>
<reference evidence="1" key="1">
    <citation type="journal article" date="2012" name="PLoS ONE">
        <title>Gene sets for utilization of primary and secondary nutrition supplies in the distal gut of endangered iberian lynx.</title>
        <authorList>
            <person name="Alcaide M."/>
            <person name="Messina E."/>
            <person name="Richter M."/>
            <person name="Bargiela R."/>
            <person name="Peplies J."/>
            <person name="Huws S.A."/>
            <person name="Newbold C.J."/>
            <person name="Golyshin P.N."/>
            <person name="Simon M.A."/>
            <person name="Lopez G."/>
            <person name="Yakimov M.M."/>
            <person name="Ferrer M."/>
        </authorList>
    </citation>
    <scope>NUCLEOTIDE SEQUENCE</scope>
</reference>
<dbReference type="EMBL" id="AMCI01008993">
    <property type="protein sequence ID" value="EJW90182.1"/>
    <property type="molecule type" value="Genomic_DNA"/>
</dbReference>
<proteinExistence type="predicted"/>
<gene>
    <name evidence="1" type="ORF">EVA_21711</name>
</gene>
<protein>
    <submittedName>
        <fullName evidence="1">Uncharacterized protein</fullName>
    </submittedName>
</protein>
<organism evidence="1">
    <name type="scientific">gut metagenome</name>
    <dbReference type="NCBI Taxonomy" id="749906"/>
    <lineage>
        <taxon>unclassified sequences</taxon>
        <taxon>metagenomes</taxon>
        <taxon>organismal metagenomes</taxon>
    </lineage>
</organism>
<feature type="non-terminal residue" evidence="1">
    <location>
        <position position="1"/>
    </location>
</feature>